<protein>
    <submittedName>
        <fullName evidence="1">Uncharacterized protein</fullName>
    </submittedName>
</protein>
<accession>A0ABD0P9I6</accession>
<dbReference type="EMBL" id="JAMKFB020000017">
    <property type="protein sequence ID" value="KAL0170649.1"/>
    <property type="molecule type" value="Genomic_DNA"/>
</dbReference>
<name>A0ABD0P9I6_CIRMR</name>
<keyword evidence="2" id="KW-1185">Reference proteome</keyword>
<feature type="non-terminal residue" evidence="1">
    <location>
        <position position="53"/>
    </location>
</feature>
<reference evidence="1 2" key="1">
    <citation type="submission" date="2024-05" db="EMBL/GenBank/DDBJ databases">
        <title>Genome sequencing and assembly of Indian major carp, Cirrhinus mrigala (Hamilton, 1822).</title>
        <authorList>
            <person name="Mohindra V."/>
            <person name="Chowdhury L.M."/>
            <person name="Lal K."/>
            <person name="Jena J.K."/>
        </authorList>
    </citation>
    <scope>NUCLEOTIDE SEQUENCE [LARGE SCALE GENOMIC DNA]</scope>
    <source>
        <strain evidence="1">CM1030</strain>
        <tissue evidence="1">Blood</tissue>
    </source>
</reference>
<dbReference type="Proteomes" id="UP001529510">
    <property type="component" value="Unassembled WGS sequence"/>
</dbReference>
<dbReference type="AlphaFoldDB" id="A0ABD0P9I6"/>
<sequence>VSLSTKSLVYMSSTPLYGSLVTSLVKRKMFSLHALVKTSLQRSKTSTAAQLMT</sequence>
<evidence type="ECO:0000313" key="1">
    <source>
        <dbReference type="EMBL" id="KAL0170649.1"/>
    </source>
</evidence>
<feature type="non-terminal residue" evidence="1">
    <location>
        <position position="1"/>
    </location>
</feature>
<comment type="caution">
    <text evidence="1">The sequence shown here is derived from an EMBL/GenBank/DDBJ whole genome shotgun (WGS) entry which is preliminary data.</text>
</comment>
<gene>
    <name evidence="1" type="ORF">M9458_035245</name>
</gene>
<evidence type="ECO:0000313" key="2">
    <source>
        <dbReference type="Proteomes" id="UP001529510"/>
    </source>
</evidence>
<organism evidence="1 2">
    <name type="scientific">Cirrhinus mrigala</name>
    <name type="common">Mrigala</name>
    <dbReference type="NCBI Taxonomy" id="683832"/>
    <lineage>
        <taxon>Eukaryota</taxon>
        <taxon>Metazoa</taxon>
        <taxon>Chordata</taxon>
        <taxon>Craniata</taxon>
        <taxon>Vertebrata</taxon>
        <taxon>Euteleostomi</taxon>
        <taxon>Actinopterygii</taxon>
        <taxon>Neopterygii</taxon>
        <taxon>Teleostei</taxon>
        <taxon>Ostariophysi</taxon>
        <taxon>Cypriniformes</taxon>
        <taxon>Cyprinidae</taxon>
        <taxon>Labeoninae</taxon>
        <taxon>Labeonini</taxon>
        <taxon>Cirrhinus</taxon>
    </lineage>
</organism>
<proteinExistence type="predicted"/>